<feature type="domain" description="LysM" evidence="1">
    <location>
        <begin position="60"/>
        <end position="109"/>
    </location>
</feature>
<dbReference type="SMART" id="SM00257">
    <property type="entry name" value="LysM"/>
    <property type="match status" value="1"/>
</dbReference>
<dbReference type="Pfam" id="PF01476">
    <property type="entry name" value="LysM"/>
    <property type="match status" value="1"/>
</dbReference>
<dbReference type="InterPro" id="IPR036779">
    <property type="entry name" value="LysM_dom_sf"/>
</dbReference>
<evidence type="ECO:0000259" key="1">
    <source>
        <dbReference type="PROSITE" id="PS51782"/>
    </source>
</evidence>
<proteinExistence type="predicted"/>
<dbReference type="Gene3D" id="3.10.350.10">
    <property type="entry name" value="LysM domain"/>
    <property type="match status" value="1"/>
</dbReference>
<dbReference type="InterPro" id="IPR018392">
    <property type="entry name" value="LysM"/>
</dbReference>
<evidence type="ECO:0000313" key="3">
    <source>
        <dbReference type="Proteomes" id="UP000422989"/>
    </source>
</evidence>
<organism evidence="2 3">
    <name type="scientific">Microbacterium oryzae</name>
    <dbReference type="NCBI Taxonomy" id="743009"/>
    <lineage>
        <taxon>Bacteria</taxon>
        <taxon>Bacillati</taxon>
        <taxon>Actinomycetota</taxon>
        <taxon>Actinomycetes</taxon>
        <taxon>Micrococcales</taxon>
        <taxon>Microbacteriaceae</taxon>
        <taxon>Microbacterium</taxon>
    </lineage>
</organism>
<gene>
    <name evidence="2" type="ORF">D7D94_06170</name>
</gene>
<evidence type="ECO:0000313" key="2">
    <source>
        <dbReference type="EMBL" id="QGU27295.1"/>
    </source>
</evidence>
<dbReference type="PROSITE" id="PS51782">
    <property type="entry name" value="LYSM"/>
    <property type="match status" value="1"/>
</dbReference>
<reference evidence="2 3" key="1">
    <citation type="submission" date="2018-09" db="EMBL/GenBank/DDBJ databases">
        <title>Whole genome sequencing of Microbacterium oryzae strain MB-10T.</title>
        <authorList>
            <person name="Das S.K."/>
        </authorList>
    </citation>
    <scope>NUCLEOTIDE SEQUENCE [LARGE SCALE GENOMIC DNA]</scope>
    <source>
        <strain evidence="2 3">MB-10</strain>
    </source>
</reference>
<dbReference type="KEGG" id="moj:D7D94_06170"/>
<dbReference type="CDD" id="cd00118">
    <property type="entry name" value="LysM"/>
    <property type="match status" value="1"/>
</dbReference>
<name>A0A6I6DQM5_9MICO</name>
<dbReference type="SUPFAM" id="SSF54106">
    <property type="entry name" value="LysM domain"/>
    <property type="match status" value="1"/>
</dbReference>
<sequence>MRAHRSAPAPATRLRLTLRGRRVLAGLAAAPVVAAIGFGALSGGAALASRADSAPAGTFDTVTVGAGDSLWEIAETVAPDADPRDVVDEILHLNQLRDGVIAAGQQLAIPAAYSTAG</sequence>
<accession>A0A6I6DQM5</accession>
<keyword evidence="3" id="KW-1185">Reference proteome</keyword>
<dbReference type="RefSeq" id="WP_156241785.1">
    <property type="nucleotide sequence ID" value="NZ_BAAAZL010000001.1"/>
</dbReference>
<protein>
    <submittedName>
        <fullName evidence="2">LysM peptidoglycan-binding domain-containing protein</fullName>
    </submittedName>
</protein>
<dbReference type="EMBL" id="CP032550">
    <property type="protein sequence ID" value="QGU27295.1"/>
    <property type="molecule type" value="Genomic_DNA"/>
</dbReference>
<dbReference type="AlphaFoldDB" id="A0A6I6DQM5"/>
<dbReference type="Proteomes" id="UP000422989">
    <property type="component" value="Chromosome"/>
</dbReference>